<dbReference type="InterPro" id="IPR045155">
    <property type="entry name" value="Beta-lactam_cat"/>
</dbReference>
<reference evidence="3 4" key="1">
    <citation type="submission" date="2016-11" db="EMBL/GenBank/DDBJ databases">
        <authorList>
            <person name="Jaros S."/>
            <person name="Januszkiewicz K."/>
            <person name="Wedrychowicz H."/>
        </authorList>
    </citation>
    <scope>NUCLEOTIDE SEQUENCE [LARGE SCALE GENOMIC DNA]</scope>
    <source>
        <strain evidence="3 4">DSM 6191</strain>
    </source>
</reference>
<evidence type="ECO:0000256" key="1">
    <source>
        <dbReference type="SAM" id="Phobius"/>
    </source>
</evidence>
<dbReference type="InterPro" id="IPR012338">
    <property type="entry name" value="Beta-lactam/transpept-like"/>
</dbReference>
<gene>
    <name evidence="3" type="ORF">SAMN02745941_02326</name>
</gene>
<evidence type="ECO:0000313" key="4">
    <source>
        <dbReference type="Proteomes" id="UP000184241"/>
    </source>
</evidence>
<dbReference type="GO" id="GO:0046677">
    <property type="term" value="P:response to antibiotic"/>
    <property type="evidence" value="ECO:0007669"/>
    <property type="project" value="InterPro"/>
</dbReference>
<feature type="domain" description="Beta-lactamase class A catalytic" evidence="2">
    <location>
        <begin position="99"/>
        <end position="299"/>
    </location>
</feature>
<proteinExistence type="predicted"/>
<keyword evidence="1" id="KW-1133">Transmembrane helix</keyword>
<dbReference type="PANTHER" id="PTHR35333:SF3">
    <property type="entry name" value="BETA-LACTAMASE-TYPE TRANSPEPTIDASE FOLD CONTAINING PROTEIN"/>
    <property type="match status" value="1"/>
</dbReference>
<dbReference type="PANTHER" id="PTHR35333">
    <property type="entry name" value="BETA-LACTAMASE"/>
    <property type="match status" value="1"/>
</dbReference>
<dbReference type="Pfam" id="PF13354">
    <property type="entry name" value="Beta-lactamase2"/>
    <property type="match status" value="1"/>
</dbReference>
<dbReference type="AlphaFoldDB" id="A0A1M5YXT1"/>
<dbReference type="GO" id="GO:0008800">
    <property type="term" value="F:beta-lactamase activity"/>
    <property type="evidence" value="ECO:0007669"/>
    <property type="project" value="InterPro"/>
</dbReference>
<organism evidence="3 4">
    <name type="scientific">Clostridium intestinale DSM 6191</name>
    <dbReference type="NCBI Taxonomy" id="1121320"/>
    <lineage>
        <taxon>Bacteria</taxon>
        <taxon>Bacillati</taxon>
        <taxon>Bacillota</taxon>
        <taxon>Clostridia</taxon>
        <taxon>Eubacteriales</taxon>
        <taxon>Clostridiaceae</taxon>
        <taxon>Clostridium</taxon>
    </lineage>
</organism>
<feature type="transmembrane region" description="Helical" evidence="1">
    <location>
        <begin position="7"/>
        <end position="28"/>
    </location>
</feature>
<name>A0A1M5YXT1_9CLOT</name>
<evidence type="ECO:0000259" key="2">
    <source>
        <dbReference type="Pfam" id="PF13354"/>
    </source>
</evidence>
<dbReference type="Proteomes" id="UP000184241">
    <property type="component" value="Unassembled WGS sequence"/>
</dbReference>
<evidence type="ECO:0000313" key="3">
    <source>
        <dbReference type="EMBL" id="SHI16846.1"/>
    </source>
</evidence>
<keyword evidence="1" id="KW-0472">Membrane</keyword>
<dbReference type="GO" id="GO:0030655">
    <property type="term" value="P:beta-lactam antibiotic catabolic process"/>
    <property type="evidence" value="ECO:0007669"/>
    <property type="project" value="InterPro"/>
</dbReference>
<keyword evidence="1" id="KW-0812">Transmembrane</keyword>
<dbReference type="InterPro" id="IPR000871">
    <property type="entry name" value="Beta-lactam_class-A"/>
</dbReference>
<dbReference type="EMBL" id="FQXU01000007">
    <property type="protein sequence ID" value="SHI16846.1"/>
    <property type="molecule type" value="Genomic_DNA"/>
</dbReference>
<protein>
    <submittedName>
        <fullName evidence="3">Beta-lactamase class A</fullName>
    </submittedName>
</protein>
<accession>A0A1M5YXT1</accession>
<sequence>MERRAFIGFSLTAIIFISLGIFNSYSYFDENVQAIESLQISEENEENLLSSRKNENNINIQEEMSYIKKVSVQEETSSLENLENKIKDYLGNELNNVGLIYYDLTTNKKISINGDELFTAASTYKVGMNIVAYNMVKEGSLSLNDSIKYSSGYYEEGTGILQSQIDTTLNFPISIQKLLDYAIIYSDNIATNMVNEKLGGFNSVRQAVSYFTGVSEPTVSGNVITPETEFRLLKNLYSNRFDEYYAHLIEVMKTTEFHDRIDKYLPYNLVAHKIGSYDSYINDVGIIFTDKPYILVIYTNELTNATEKIATLSNIIYNAQLQK</sequence>
<dbReference type="Gene3D" id="3.40.710.10">
    <property type="entry name" value="DD-peptidase/beta-lactamase superfamily"/>
    <property type="match status" value="1"/>
</dbReference>
<dbReference type="RefSeq" id="WP_073019629.1">
    <property type="nucleotide sequence ID" value="NZ_FQXU01000007.1"/>
</dbReference>
<dbReference type="SUPFAM" id="SSF56601">
    <property type="entry name" value="beta-lactamase/transpeptidase-like"/>
    <property type="match status" value="1"/>
</dbReference>